<dbReference type="SMART" id="SM00387">
    <property type="entry name" value="HATPase_c"/>
    <property type="match status" value="1"/>
</dbReference>
<dbReference type="PROSITE" id="PS50109">
    <property type="entry name" value="HIS_KIN"/>
    <property type="match status" value="1"/>
</dbReference>
<evidence type="ECO:0000256" key="2">
    <source>
        <dbReference type="ARBA" id="ARBA00012438"/>
    </source>
</evidence>
<keyword evidence="3" id="KW-0808">Transferase</keyword>
<keyword evidence="10" id="KW-1185">Reference proteome</keyword>
<dbReference type="GO" id="GO:0000156">
    <property type="term" value="F:phosphorelay response regulator activity"/>
    <property type="evidence" value="ECO:0007669"/>
    <property type="project" value="TreeGrafter"/>
</dbReference>
<keyword evidence="7" id="KW-0902">Two-component regulatory system</keyword>
<protein>
    <recommendedName>
        <fullName evidence="2">histidine kinase</fullName>
        <ecNumber evidence="2">2.7.13.3</ecNumber>
    </recommendedName>
</protein>
<dbReference type="EC" id="2.7.13.3" evidence="2"/>
<dbReference type="PANTHER" id="PTHR42878">
    <property type="entry name" value="TWO-COMPONENT HISTIDINE KINASE"/>
    <property type="match status" value="1"/>
</dbReference>
<dbReference type="SUPFAM" id="SSF55874">
    <property type="entry name" value="ATPase domain of HSP90 chaperone/DNA topoisomerase II/histidine kinase"/>
    <property type="match status" value="1"/>
</dbReference>
<keyword evidence="6" id="KW-0067">ATP-binding</keyword>
<dbReference type="EMBL" id="CP035108">
    <property type="protein sequence ID" value="QAR34408.1"/>
    <property type="molecule type" value="Genomic_DNA"/>
</dbReference>
<evidence type="ECO:0000256" key="7">
    <source>
        <dbReference type="ARBA" id="ARBA00023012"/>
    </source>
</evidence>
<dbReference type="OrthoDB" id="9787818at2"/>
<dbReference type="InterPro" id="IPR005467">
    <property type="entry name" value="His_kinase_dom"/>
</dbReference>
<dbReference type="InterPro" id="IPR003594">
    <property type="entry name" value="HATPase_dom"/>
</dbReference>
<evidence type="ECO:0000313" key="9">
    <source>
        <dbReference type="EMBL" id="QAR34408.1"/>
    </source>
</evidence>
<proteinExistence type="predicted"/>
<dbReference type="InterPro" id="IPR035965">
    <property type="entry name" value="PAS-like_dom_sf"/>
</dbReference>
<gene>
    <name evidence="9" type="ORF">EP073_13670</name>
</gene>
<dbReference type="RefSeq" id="WP_128467713.1">
    <property type="nucleotide sequence ID" value="NZ_CP035108.1"/>
</dbReference>
<dbReference type="GO" id="GO:0030295">
    <property type="term" value="F:protein kinase activator activity"/>
    <property type="evidence" value="ECO:0007669"/>
    <property type="project" value="TreeGrafter"/>
</dbReference>
<dbReference type="SUPFAM" id="SSF47384">
    <property type="entry name" value="Homodimeric domain of signal transducing histidine kinase"/>
    <property type="match status" value="1"/>
</dbReference>
<keyword evidence="4" id="KW-0547">Nucleotide-binding</keyword>
<dbReference type="Pfam" id="PF02518">
    <property type="entry name" value="HATPase_c"/>
    <property type="match status" value="1"/>
</dbReference>
<dbReference type="Pfam" id="PF00512">
    <property type="entry name" value="HisKA"/>
    <property type="match status" value="1"/>
</dbReference>
<dbReference type="Gene3D" id="3.30.565.10">
    <property type="entry name" value="Histidine kinase-like ATPase, C-terminal domain"/>
    <property type="match status" value="1"/>
</dbReference>
<dbReference type="KEGG" id="gtl:EP073_13670"/>
<dbReference type="AlphaFoldDB" id="A0A410K2D5"/>
<organism evidence="9 10">
    <name type="scientific">Geovibrio thiophilus</name>
    <dbReference type="NCBI Taxonomy" id="139438"/>
    <lineage>
        <taxon>Bacteria</taxon>
        <taxon>Pseudomonadati</taxon>
        <taxon>Deferribacterota</taxon>
        <taxon>Deferribacteres</taxon>
        <taxon>Deferribacterales</taxon>
        <taxon>Geovibrionaceae</taxon>
        <taxon>Geovibrio</taxon>
    </lineage>
</organism>
<evidence type="ECO:0000313" key="10">
    <source>
        <dbReference type="Proteomes" id="UP000287502"/>
    </source>
</evidence>
<dbReference type="GO" id="GO:0005524">
    <property type="term" value="F:ATP binding"/>
    <property type="evidence" value="ECO:0007669"/>
    <property type="project" value="UniProtKB-KW"/>
</dbReference>
<evidence type="ECO:0000256" key="1">
    <source>
        <dbReference type="ARBA" id="ARBA00000085"/>
    </source>
</evidence>
<feature type="domain" description="Histidine kinase" evidence="8">
    <location>
        <begin position="246"/>
        <end position="457"/>
    </location>
</feature>
<keyword evidence="5 9" id="KW-0418">Kinase</keyword>
<evidence type="ECO:0000256" key="4">
    <source>
        <dbReference type="ARBA" id="ARBA00022741"/>
    </source>
</evidence>
<dbReference type="GO" id="GO:0007234">
    <property type="term" value="P:osmosensory signaling via phosphorelay pathway"/>
    <property type="evidence" value="ECO:0007669"/>
    <property type="project" value="TreeGrafter"/>
</dbReference>
<name>A0A410K2D5_9BACT</name>
<dbReference type="PANTHER" id="PTHR42878:SF7">
    <property type="entry name" value="SENSOR HISTIDINE KINASE GLRK"/>
    <property type="match status" value="1"/>
</dbReference>
<dbReference type="InterPro" id="IPR050351">
    <property type="entry name" value="BphY/WalK/GraS-like"/>
</dbReference>
<sequence length="457" mass="50798">MKSFKLIAEISDRPLFLLDGEGTVLGFNKRASELYSLCAENAGNVKICSLCRNTDRQCSFSNLFSGGYRQKITHGAVHRLAADKSVRVTLELYPFSEDGEEPDGKIICAVRQTENEVFPSESGEKVPFVLNSLSAMVYVINPSNSTMLYINSHALEALGCGESWQGEKCWKVIHGRDEKCSHCGMDSESFSESSAEEVFNNRTGRWYFETGRLIGWDGGRSARLVIAHDIDERKKLELLREDVERIMRHDLKTPLNAIYLLGQTLEASSESEDTRFLASKIIESCFQLNAMINLSQVLYRLERGDYTVKKRDVLLDELLGRVCSHLEGLAASYRVKIRKVFQADTPGGFIVRADDLLLYSCLSNLVTNAIEASPEGETVQVECEKTNGRDVIAVSNKGEIPREIVDRFFEKYITKGKTAGTGLGTYSAKLLAEAHGGTISFMTGEGFTRVTVSLPAD</sequence>
<dbReference type="GO" id="GO:0000155">
    <property type="term" value="F:phosphorelay sensor kinase activity"/>
    <property type="evidence" value="ECO:0007669"/>
    <property type="project" value="InterPro"/>
</dbReference>
<evidence type="ECO:0000256" key="3">
    <source>
        <dbReference type="ARBA" id="ARBA00022679"/>
    </source>
</evidence>
<dbReference type="SMART" id="SM00388">
    <property type="entry name" value="HisKA"/>
    <property type="match status" value="1"/>
</dbReference>
<reference evidence="9 10" key="1">
    <citation type="submission" date="2019-01" db="EMBL/GenBank/DDBJ databases">
        <title>Geovibrio thiophilus DSM 11263, complete genome.</title>
        <authorList>
            <person name="Spring S."/>
            <person name="Bunk B."/>
            <person name="Sproer C."/>
        </authorList>
    </citation>
    <scope>NUCLEOTIDE SEQUENCE [LARGE SCALE GENOMIC DNA]</scope>
    <source>
        <strain evidence="9 10">DSM 11263</strain>
    </source>
</reference>
<dbReference type="Gene3D" id="3.30.450.20">
    <property type="entry name" value="PAS domain"/>
    <property type="match status" value="1"/>
</dbReference>
<evidence type="ECO:0000256" key="5">
    <source>
        <dbReference type="ARBA" id="ARBA00022777"/>
    </source>
</evidence>
<accession>A0A410K2D5</accession>
<dbReference type="SUPFAM" id="SSF55785">
    <property type="entry name" value="PYP-like sensor domain (PAS domain)"/>
    <property type="match status" value="1"/>
</dbReference>
<dbReference type="CDD" id="cd00075">
    <property type="entry name" value="HATPase"/>
    <property type="match status" value="1"/>
</dbReference>
<evidence type="ECO:0000256" key="6">
    <source>
        <dbReference type="ARBA" id="ARBA00022840"/>
    </source>
</evidence>
<dbReference type="InterPro" id="IPR003661">
    <property type="entry name" value="HisK_dim/P_dom"/>
</dbReference>
<dbReference type="InterPro" id="IPR036097">
    <property type="entry name" value="HisK_dim/P_sf"/>
</dbReference>
<evidence type="ECO:0000259" key="8">
    <source>
        <dbReference type="PROSITE" id="PS50109"/>
    </source>
</evidence>
<comment type="catalytic activity">
    <reaction evidence="1">
        <text>ATP + protein L-histidine = ADP + protein N-phospho-L-histidine.</text>
        <dbReference type="EC" id="2.7.13.3"/>
    </reaction>
</comment>
<dbReference type="Proteomes" id="UP000287502">
    <property type="component" value="Chromosome"/>
</dbReference>
<dbReference type="CDD" id="cd00082">
    <property type="entry name" value="HisKA"/>
    <property type="match status" value="1"/>
</dbReference>
<dbReference type="InterPro" id="IPR036890">
    <property type="entry name" value="HATPase_C_sf"/>
</dbReference>
<dbReference type="Gene3D" id="1.10.287.130">
    <property type="match status" value="1"/>
</dbReference>